<keyword evidence="1" id="KW-1133">Transmembrane helix</keyword>
<feature type="transmembrane region" description="Helical" evidence="1">
    <location>
        <begin position="225"/>
        <end position="244"/>
    </location>
</feature>
<name>A0A2L2BPM5_9MICO</name>
<dbReference type="Proteomes" id="UP000243077">
    <property type="component" value="Chromosome"/>
</dbReference>
<dbReference type="GO" id="GO:0008233">
    <property type="term" value="F:peptidase activity"/>
    <property type="evidence" value="ECO:0007669"/>
    <property type="project" value="InterPro"/>
</dbReference>
<gene>
    <name evidence="2" type="ORF">C3B54_11638</name>
</gene>
<feature type="transmembrane region" description="Helical" evidence="1">
    <location>
        <begin position="192"/>
        <end position="213"/>
    </location>
</feature>
<feature type="transmembrane region" description="Helical" evidence="1">
    <location>
        <begin position="51"/>
        <end position="72"/>
    </location>
</feature>
<evidence type="ECO:0000313" key="2">
    <source>
        <dbReference type="EMBL" id="AVG23623.1"/>
    </source>
</evidence>
<dbReference type="RefSeq" id="WP_104913205.1">
    <property type="nucleotide sequence ID" value="NZ_CP026923.1"/>
</dbReference>
<proteinExistence type="predicted"/>
<protein>
    <submittedName>
        <fullName evidence="2">Anti-sigma factor RsiW cleavage factor</fullName>
    </submittedName>
</protein>
<dbReference type="Pfam" id="PF13367">
    <property type="entry name" value="PrsW-protease"/>
    <property type="match status" value="1"/>
</dbReference>
<feature type="transmembrane region" description="Helical" evidence="1">
    <location>
        <begin position="158"/>
        <end position="180"/>
    </location>
</feature>
<evidence type="ECO:0000313" key="3">
    <source>
        <dbReference type="Proteomes" id="UP000243077"/>
    </source>
</evidence>
<accession>A0A2L2BPM5</accession>
<evidence type="ECO:0000256" key="1">
    <source>
        <dbReference type="SAM" id="Phobius"/>
    </source>
</evidence>
<feature type="transmembrane region" description="Helical" evidence="1">
    <location>
        <begin position="20"/>
        <end position="39"/>
    </location>
</feature>
<feature type="transmembrane region" description="Helical" evidence="1">
    <location>
        <begin position="126"/>
        <end position="146"/>
    </location>
</feature>
<sequence length="374" mass="40022">MSAAKKPPGGGSPFGRTLAISALVIVGFVLVGVATLVALDTLAGNLGGPLLVISAVVALVPLAIVAWGIRWIDRFEPEPPAATWFAFLFGAGVAVVIALGVDAWVWGSSALAGSPEALSAVLGPTVQAPLVEEFGKGLAVWVLFWVGRNRLDGPIDGVVYAAWSAAGFAFSENILYFGAAIAQGGDVFVETFIVRGLMSPFAHVMFTALIGYSLGRAAEKGVRRVALGAFLRGFIPAVLLHALWNGALFVVSSFYVYFFIVQVPLFIGAVLLVWWLRNQKAAILRENLGYYARAGVIADQEMGFLTTASGRVVALRWAKKRGLTKQLDRFIAVAVRLALTRHRDERGVPPGREDWEGALVGELIDARDRLHFGH</sequence>
<dbReference type="OrthoDB" id="9785431at2"/>
<dbReference type="PANTHER" id="PTHR36844">
    <property type="entry name" value="PROTEASE PRSW"/>
    <property type="match status" value="1"/>
</dbReference>
<dbReference type="PANTHER" id="PTHR36844:SF1">
    <property type="entry name" value="PROTEASE PRSW"/>
    <property type="match status" value="1"/>
</dbReference>
<keyword evidence="3" id="KW-1185">Reference proteome</keyword>
<organism evidence="2 3">
    <name type="scientific">Pontimonas salivibrio</name>
    <dbReference type="NCBI Taxonomy" id="1159327"/>
    <lineage>
        <taxon>Bacteria</taxon>
        <taxon>Bacillati</taxon>
        <taxon>Actinomycetota</taxon>
        <taxon>Actinomycetes</taxon>
        <taxon>Micrococcales</taxon>
        <taxon>Microbacteriaceae</taxon>
        <taxon>Pontimonas</taxon>
    </lineage>
</organism>
<keyword evidence="1" id="KW-0472">Membrane</keyword>
<feature type="transmembrane region" description="Helical" evidence="1">
    <location>
        <begin position="256"/>
        <end position="276"/>
    </location>
</feature>
<keyword evidence="1" id="KW-0812">Transmembrane</keyword>
<dbReference type="InterPro" id="IPR026898">
    <property type="entry name" value="PrsW"/>
</dbReference>
<reference evidence="2 3" key="1">
    <citation type="submission" date="2018-02" db="EMBL/GenBank/DDBJ databases">
        <title>Complete genome of the streamlined marine actinobacterium Pontimonas salivibrio CL-TW6 adapted to coastal planktonic lifestype.</title>
        <authorList>
            <person name="Cho B.C."/>
            <person name="Hardies S.C."/>
            <person name="Jang G.I."/>
            <person name="Hwang C.Y."/>
        </authorList>
    </citation>
    <scope>NUCLEOTIDE SEQUENCE [LARGE SCALE GENOMIC DNA]</scope>
    <source>
        <strain evidence="2 3">CL-TW6</strain>
    </source>
</reference>
<dbReference type="EMBL" id="CP026923">
    <property type="protein sequence ID" value="AVG23623.1"/>
    <property type="molecule type" value="Genomic_DNA"/>
</dbReference>
<dbReference type="AlphaFoldDB" id="A0A2L2BPM5"/>
<dbReference type="KEGG" id="psai:C3B54_11638"/>
<feature type="transmembrane region" description="Helical" evidence="1">
    <location>
        <begin position="84"/>
        <end position="106"/>
    </location>
</feature>